<proteinExistence type="predicted"/>
<dbReference type="EMBL" id="QGKY02002305">
    <property type="protein sequence ID" value="KAF2534627.1"/>
    <property type="molecule type" value="Genomic_DNA"/>
</dbReference>
<evidence type="ECO:0000313" key="1">
    <source>
        <dbReference type="EMBL" id="KAF2534627.1"/>
    </source>
</evidence>
<dbReference type="AlphaFoldDB" id="A0A8S9FQ97"/>
<comment type="caution">
    <text evidence="1">The sequence shown here is derived from an EMBL/GenBank/DDBJ whole genome shotgun (WGS) entry which is preliminary data.</text>
</comment>
<organism evidence="1">
    <name type="scientific">Brassica cretica</name>
    <name type="common">Mustard</name>
    <dbReference type="NCBI Taxonomy" id="69181"/>
    <lineage>
        <taxon>Eukaryota</taxon>
        <taxon>Viridiplantae</taxon>
        <taxon>Streptophyta</taxon>
        <taxon>Embryophyta</taxon>
        <taxon>Tracheophyta</taxon>
        <taxon>Spermatophyta</taxon>
        <taxon>Magnoliopsida</taxon>
        <taxon>eudicotyledons</taxon>
        <taxon>Gunneridae</taxon>
        <taxon>Pentapetalae</taxon>
        <taxon>rosids</taxon>
        <taxon>malvids</taxon>
        <taxon>Brassicales</taxon>
        <taxon>Brassicaceae</taxon>
        <taxon>Brassiceae</taxon>
        <taxon>Brassica</taxon>
    </lineage>
</organism>
<sequence>MWVVCAEVSAGLELQILVGVTRVGDSYGSGFCLLCSRVLGSVIAYRRFPLPGVRLERLIGKTSSRGIWVEFLSMVSGRYECVASVSEGSGPSDGPSRVMKFQAFGPSDVHHQYQHSGDY</sequence>
<reference evidence="1" key="1">
    <citation type="submission" date="2019-12" db="EMBL/GenBank/DDBJ databases">
        <title>Genome sequencing and annotation of Brassica cretica.</title>
        <authorList>
            <person name="Studholme D.J."/>
            <person name="Sarris P.F."/>
        </authorList>
    </citation>
    <scope>NUCLEOTIDE SEQUENCE</scope>
    <source>
        <strain evidence="1">PFS-102/07</strain>
        <tissue evidence="1">Leaf</tissue>
    </source>
</reference>
<protein>
    <submittedName>
        <fullName evidence="1">Uncharacterized protein</fullName>
    </submittedName>
</protein>
<accession>A0A8S9FQ97</accession>
<gene>
    <name evidence="1" type="ORF">F2Q70_00031891</name>
</gene>
<name>A0A8S9FQ97_BRACR</name>